<evidence type="ECO:0000256" key="1">
    <source>
        <dbReference type="SAM" id="MobiDB-lite"/>
    </source>
</evidence>
<feature type="compositionally biased region" description="Pro residues" evidence="1">
    <location>
        <begin position="384"/>
        <end position="395"/>
    </location>
</feature>
<organism evidence="3 4">
    <name type="scientific">Geodia barretti</name>
    <name type="common">Barrett's horny sponge</name>
    <dbReference type="NCBI Taxonomy" id="519541"/>
    <lineage>
        <taxon>Eukaryota</taxon>
        <taxon>Metazoa</taxon>
        <taxon>Porifera</taxon>
        <taxon>Demospongiae</taxon>
        <taxon>Heteroscleromorpha</taxon>
        <taxon>Tetractinellida</taxon>
        <taxon>Astrophorina</taxon>
        <taxon>Geodiidae</taxon>
        <taxon>Geodia</taxon>
    </lineage>
</organism>
<feature type="compositionally biased region" description="Polar residues" evidence="1">
    <location>
        <begin position="503"/>
        <end position="522"/>
    </location>
</feature>
<dbReference type="EMBL" id="CASHTH010002643">
    <property type="protein sequence ID" value="CAI8033156.1"/>
    <property type="molecule type" value="Genomic_DNA"/>
</dbReference>
<keyword evidence="4" id="KW-1185">Reference proteome</keyword>
<feature type="region of interest" description="Disordered" evidence="1">
    <location>
        <begin position="281"/>
        <end position="319"/>
    </location>
</feature>
<dbReference type="PANTHER" id="PTHR45924:SF2">
    <property type="entry name" value="FI17866P1"/>
    <property type="match status" value="1"/>
</dbReference>
<feature type="compositionally biased region" description="Low complexity" evidence="1">
    <location>
        <begin position="429"/>
        <end position="443"/>
    </location>
</feature>
<dbReference type="Gene3D" id="1.20.900.10">
    <property type="entry name" value="Dbl homology (DH) domain"/>
    <property type="match status" value="1"/>
</dbReference>
<evidence type="ECO:0000313" key="4">
    <source>
        <dbReference type="Proteomes" id="UP001174909"/>
    </source>
</evidence>
<dbReference type="GO" id="GO:0031267">
    <property type="term" value="F:small GTPase binding"/>
    <property type="evidence" value="ECO:0007669"/>
    <property type="project" value="TreeGrafter"/>
</dbReference>
<dbReference type="InterPro" id="IPR000219">
    <property type="entry name" value="DH_dom"/>
</dbReference>
<gene>
    <name evidence="3" type="ORF">GBAR_LOCUS18696</name>
</gene>
<protein>
    <submittedName>
        <fullName evidence="3">Pleckstrin homology domain-containing family G member 3</fullName>
    </submittedName>
</protein>
<feature type="compositionally biased region" description="Low complexity" evidence="1">
    <location>
        <begin position="304"/>
        <end position="316"/>
    </location>
</feature>
<feature type="compositionally biased region" description="Polar residues" evidence="1">
    <location>
        <begin position="550"/>
        <end position="567"/>
    </location>
</feature>
<dbReference type="PROSITE" id="PS50010">
    <property type="entry name" value="DH_2"/>
    <property type="match status" value="1"/>
</dbReference>
<dbReference type="CDD" id="cd00160">
    <property type="entry name" value="RhoGEF"/>
    <property type="match status" value="1"/>
</dbReference>
<feature type="region of interest" description="Disordered" evidence="1">
    <location>
        <begin position="339"/>
        <end position="358"/>
    </location>
</feature>
<dbReference type="Pfam" id="PF00621">
    <property type="entry name" value="RhoGEF"/>
    <property type="match status" value="1"/>
</dbReference>
<evidence type="ECO:0000259" key="2">
    <source>
        <dbReference type="PROSITE" id="PS50010"/>
    </source>
</evidence>
<dbReference type="SUPFAM" id="SSF48065">
    <property type="entry name" value="DBL homology domain (DH-domain)"/>
    <property type="match status" value="1"/>
</dbReference>
<name>A0AA35SR21_GEOBA</name>
<comment type="caution">
    <text evidence="3">The sequence shown here is derived from an EMBL/GenBank/DDBJ whole genome shotgun (WGS) entry which is preliminary data.</text>
</comment>
<dbReference type="Proteomes" id="UP001174909">
    <property type="component" value="Unassembled WGS sequence"/>
</dbReference>
<sequence>MATVRRSRSGPLAQCYSTDVIVVSQPAADALSAGPSIKRDRFSFRIGAMHRTSASMGIDLDNAEWEKKVMNSWPKMCTFVVREILQTERAYIASLEEIILGYMMPLHGYLLAKGEGPNFIHTVFGNINKLRQLHEELLDKLHTACGDPHEFADVFIETDFDHYREYCIHYTDANDFLQKSMNENEKLKMFITQCQNDLEHALPLHSHLIKPVQRILKYHLMLRVCCLHGLHPAHYDDWFLFIYVQEMLKYIDSEAVIYQDVKEAHGKMKSVAEEINTSFKKERTEQLATPSSIARRRSKEIKSLQKSRSSQRSPSPEKVFDLQRSMEFEDSLDIIRVNMNSVRHGPTKSVGSRRRHPRPPLTQFIAMFESSKLAAPAAGGLCAPLPPSRPSPPPKATALHSPSPNQSLAPDQRALPGPSSPSHVDRPLSSSSESSSDGSSGRTSSREHSPCIKNPKQVRKTPLTLRKSLPVVQRSKAQAHGERGDRNSVCDSAHSHLVESQALLGNSDKTGDSGTAKPSTTPEPVIKPEGERTTSAYYSTETAATSTRTISTCQSQEACRSTKTGSAPRQACSADPHHTQETSTTVAHDSTPKSCP</sequence>
<dbReference type="InterPro" id="IPR035899">
    <property type="entry name" value="DBL_dom_sf"/>
</dbReference>
<dbReference type="GO" id="GO:0005085">
    <property type="term" value="F:guanyl-nucleotide exchange factor activity"/>
    <property type="evidence" value="ECO:0007669"/>
    <property type="project" value="InterPro"/>
</dbReference>
<feature type="compositionally biased region" description="Low complexity" evidence="1">
    <location>
        <begin position="533"/>
        <end position="549"/>
    </location>
</feature>
<dbReference type="AlphaFoldDB" id="A0AA35SR21"/>
<feature type="domain" description="DH" evidence="2">
    <location>
        <begin position="76"/>
        <end position="278"/>
    </location>
</feature>
<accession>A0AA35SR21</accession>
<feature type="compositionally biased region" description="Basic and acidic residues" evidence="1">
    <location>
        <begin position="479"/>
        <end position="497"/>
    </location>
</feature>
<dbReference type="SMART" id="SM00325">
    <property type="entry name" value="RhoGEF"/>
    <property type="match status" value="1"/>
</dbReference>
<evidence type="ECO:0000313" key="3">
    <source>
        <dbReference type="EMBL" id="CAI8033156.1"/>
    </source>
</evidence>
<feature type="compositionally biased region" description="Polar residues" evidence="1">
    <location>
        <begin position="400"/>
        <end position="409"/>
    </location>
</feature>
<feature type="region of interest" description="Disordered" evidence="1">
    <location>
        <begin position="379"/>
        <end position="596"/>
    </location>
</feature>
<proteinExistence type="predicted"/>
<reference evidence="3" key="1">
    <citation type="submission" date="2023-03" db="EMBL/GenBank/DDBJ databases">
        <authorList>
            <person name="Steffen K."/>
            <person name="Cardenas P."/>
        </authorList>
    </citation>
    <scope>NUCLEOTIDE SEQUENCE</scope>
</reference>
<dbReference type="PANTHER" id="PTHR45924">
    <property type="entry name" value="FI17866P1"/>
    <property type="match status" value="1"/>
</dbReference>